<dbReference type="AlphaFoldDB" id="A0AB36TJ31"/>
<keyword evidence="4" id="KW-0479">Metal-binding</keyword>
<accession>A0AB36TJ31</accession>
<dbReference type="EMBL" id="PDBW01000001">
    <property type="protein sequence ID" value="PFH03606.1"/>
    <property type="molecule type" value="Genomic_DNA"/>
</dbReference>
<dbReference type="Gene3D" id="3.40.50.11440">
    <property type="match status" value="1"/>
</dbReference>
<evidence type="ECO:0000256" key="4">
    <source>
        <dbReference type="ARBA" id="ARBA00022723"/>
    </source>
</evidence>
<dbReference type="Pfam" id="PF04015">
    <property type="entry name" value="DUF362"/>
    <property type="match status" value="1"/>
</dbReference>
<evidence type="ECO:0000313" key="9">
    <source>
        <dbReference type="Proteomes" id="UP000223596"/>
    </source>
</evidence>
<keyword evidence="5" id="KW-0408">Iron</keyword>
<feature type="domain" description="4Fe-4S ferredoxin-type" evidence="7">
    <location>
        <begin position="189"/>
        <end position="218"/>
    </location>
</feature>
<evidence type="ECO:0000313" key="8">
    <source>
        <dbReference type="EMBL" id="PFH03606.1"/>
    </source>
</evidence>
<dbReference type="GO" id="GO:0046872">
    <property type="term" value="F:metal ion binding"/>
    <property type="evidence" value="ECO:0007669"/>
    <property type="project" value="UniProtKB-KW"/>
</dbReference>
<dbReference type="SUPFAM" id="SSF54862">
    <property type="entry name" value="4Fe-4S ferredoxins"/>
    <property type="match status" value="1"/>
</dbReference>
<evidence type="ECO:0000256" key="5">
    <source>
        <dbReference type="ARBA" id="ARBA00023004"/>
    </source>
</evidence>
<proteinExistence type="predicted"/>
<keyword evidence="6" id="KW-0411">Iron-sulfur</keyword>
<gene>
    <name evidence="8" type="ORF">M972_112418</name>
</gene>
<evidence type="ECO:0000256" key="1">
    <source>
        <dbReference type="ARBA" id="ARBA00003532"/>
    </source>
</evidence>
<evidence type="ECO:0000256" key="2">
    <source>
        <dbReference type="ARBA" id="ARBA00013529"/>
    </source>
</evidence>
<comment type="function">
    <text evidence="1">Ferredoxins are iron-sulfur proteins that transfer electrons in a wide variety of metabolic reactions.</text>
</comment>
<reference evidence="8 9" key="1">
    <citation type="submission" date="2017-09" db="EMBL/GenBank/DDBJ databases">
        <title>Evaluation of Pacific Biosciences Sequencing Technology to Finishing C. thermocellum Genome Sequences.</title>
        <authorList>
            <person name="Brown S."/>
        </authorList>
    </citation>
    <scope>NUCLEOTIDE SEQUENCE [LARGE SCALE GENOMIC DNA]</scope>
    <source>
        <strain evidence="8 9">AD2</strain>
    </source>
</reference>
<dbReference type="Gene3D" id="3.30.70.20">
    <property type="match status" value="1"/>
</dbReference>
<organism evidence="8 9">
    <name type="scientific">Acetivibrio thermocellus AD2</name>
    <dbReference type="NCBI Taxonomy" id="1138384"/>
    <lineage>
        <taxon>Bacteria</taxon>
        <taxon>Bacillati</taxon>
        <taxon>Bacillota</taxon>
        <taxon>Clostridia</taxon>
        <taxon>Eubacteriales</taxon>
        <taxon>Oscillospiraceae</taxon>
        <taxon>Acetivibrio</taxon>
    </lineage>
</organism>
<dbReference type="GeneID" id="35804942"/>
<dbReference type="GO" id="GO:0051539">
    <property type="term" value="F:4 iron, 4 sulfur cluster binding"/>
    <property type="evidence" value="ECO:0007669"/>
    <property type="project" value="UniProtKB-KW"/>
</dbReference>
<dbReference type="InterPro" id="IPR007160">
    <property type="entry name" value="DUF362"/>
</dbReference>
<dbReference type="InterPro" id="IPR017896">
    <property type="entry name" value="4Fe4S_Fe-S-bd"/>
</dbReference>
<keyword evidence="3" id="KW-0004">4Fe-4S</keyword>
<sequence length="377" mass="41380">MEKAKVYFSDFRTVPFGDGLPTKLKKLIKKAGISQIDMDGKFVAIKMHFGELGNISYLRPNYARAVVDVVKELGGKPFLTDCNTMYPGKRKNALEHLECAWENGFTPLTVGCPILIGDGLKGTDDIAVPVKGGQYVKEARIGRAIMDADVFISLTHFKGHEMTGFGGAIKNIGMGCGSRAGKKEQHSNGKPHIDQHLCRGCRSCLKECANNALVFDTVHKKMTVDKENCVGCGRCLGSCNFDAISFEDDAAIEQLNCRMAEYAKAVVDGRPCFHISLVVDVSPYCDCHGENDVPILPDLGMFASFDPVALDQACVDACLKATPLPGSRLTDNMNKPDFVDHHDHFINTTPESEWRSCLEHAERIGLGTRDYELIVVK</sequence>
<dbReference type="PANTHER" id="PTHR24960:SF83">
    <property type="entry name" value="4FE-4S FERREDOXIN-TYPE DOMAIN-CONTAINING PROTEIN"/>
    <property type="match status" value="1"/>
</dbReference>
<evidence type="ECO:0000256" key="3">
    <source>
        <dbReference type="ARBA" id="ARBA00022485"/>
    </source>
</evidence>
<dbReference type="Pfam" id="PF12838">
    <property type="entry name" value="Fer4_7"/>
    <property type="match status" value="1"/>
</dbReference>
<dbReference type="InterPro" id="IPR050157">
    <property type="entry name" value="PSI_iron-sulfur_center"/>
</dbReference>
<evidence type="ECO:0000256" key="6">
    <source>
        <dbReference type="ARBA" id="ARBA00023014"/>
    </source>
</evidence>
<dbReference type="PROSITE" id="PS51379">
    <property type="entry name" value="4FE4S_FER_2"/>
    <property type="match status" value="2"/>
</dbReference>
<protein>
    <recommendedName>
        <fullName evidence="2">Ferredoxin</fullName>
    </recommendedName>
</protein>
<name>A0AB36TJ31_ACETH</name>
<evidence type="ECO:0000259" key="7">
    <source>
        <dbReference type="PROSITE" id="PS51379"/>
    </source>
</evidence>
<dbReference type="RefSeq" id="WP_003517395.1">
    <property type="nucleotide sequence ID" value="NZ_CP013828.1"/>
</dbReference>
<dbReference type="PANTHER" id="PTHR24960">
    <property type="entry name" value="PHOTOSYSTEM I IRON-SULFUR CENTER-RELATED"/>
    <property type="match status" value="1"/>
</dbReference>
<comment type="caution">
    <text evidence="8">The sequence shown here is derived from an EMBL/GenBank/DDBJ whole genome shotgun (WGS) entry which is preliminary data.</text>
</comment>
<dbReference type="Proteomes" id="UP000223596">
    <property type="component" value="Unassembled WGS sequence"/>
</dbReference>
<feature type="domain" description="4Fe-4S ferredoxin-type" evidence="7">
    <location>
        <begin position="220"/>
        <end position="249"/>
    </location>
</feature>